<evidence type="ECO:0000256" key="7">
    <source>
        <dbReference type="ARBA" id="ARBA00022833"/>
    </source>
</evidence>
<comment type="subcellular location">
    <subcellularLocation>
        <location evidence="2">Nucleus</location>
    </subcellularLocation>
</comment>
<dbReference type="Gene3D" id="3.30.160.60">
    <property type="entry name" value="Classic Zinc Finger"/>
    <property type="match status" value="9"/>
</dbReference>
<reference evidence="17" key="3">
    <citation type="submission" date="2025-08" db="UniProtKB">
        <authorList>
            <consortium name="RefSeq"/>
        </authorList>
    </citation>
    <scope>IDENTIFICATION</scope>
    <source>
        <strain evidence="17">17A/GY</strain>
        <tissue evidence="17">Liver</tissue>
    </source>
</reference>
<evidence type="ECO:0000256" key="3">
    <source>
        <dbReference type="ARBA" id="ARBA00006991"/>
    </source>
</evidence>
<proteinExistence type="inferred from homology"/>
<keyword evidence="5" id="KW-0677">Repeat</keyword>
<dbReference type="GO" id="GO:0005654">
    <property type="term" value="C:nucleoplasm"/>
    <property type="evidence" value="ECO:0007669"/>
    <property type="project" value="TreeGrafter"/>
</dbReference>
<dbReference type="FunFam" id="3.30.160.60:FF:000100">
    <property type="entry name" value="Zinc finger 45-like"/>
    <property type="match status" value="1"/>
</dbReference>
<reference evidence="16" key="2">
    <citation type="journal article" date="2020" name="Biotechnol. Bioeng.">
        <title>Chromosome-scale scaffolds for the Chinese hamster reference genome assembly to facilitate the study of the CHO epigenome.</title>
        <authorList>
            <person name="Hilliard W."/>
            <person name="MacDonald M."/>
            <person name="Lee K.H."/>
        </authorList>
    </citation>
    <scope>NUCLEOTIDE SEQUENCE [LARGE SCALE GENOMIC DNA]</scope>
    <source>
        <strain evidence="16">17A/GY</strain>
    </source>
</reference>
<feature type="domain" description="C2H2-type" evidence="14">
    <location>
        <begin position="542"/>
        <end position="569"/>
    </location>
</feature>
<feature type="domain" description="C2H2-type" evidence="14">
    <location>
        <begin position="404"/>
        <end position="431"/>
    </location>
</feature>
<dbReference type="PROSITE" id="PS50805">
    <property type="entry name" value="KRAB"/>
    <property type="match status" value="2"/>
</dbReference>
<dbReference type="FunFam" id="3.30.160.60:FF:001530">
    <property type="entry name" value="Zinc finger protein 268"/>
    <property type="match status" value="1"/>
</dbReference>
<dbReference type="PANTHER" id="PTHR24399:SF70">
    <property type="entry name" value="C2H2-TYPE DOMAIN-CONTAINING PROTEIN"/>
    <property type="match status" value="1"/>
</dbReference>
<gene>
    <name evidence="17" type="primary">LOC100758333</name>
</gene>
<keyword evidence="11" id="KW-0539">Nucleus</keyword>
<evidence type="ECO:0000256" key="12">
    <source>
        <dbReference type="PROSITE-ProRule" id="PRU00042"/>
    </source>
</evidence>
<dbReference type="InterPro" id="IPR001909">
    <property type="entry name" value="KRAB"/>
</dbReference>
<dbReference type="InterPro" id="IPR036236">
    <property type="entry name" value="Znf_C2H2_sf"/>
</dbReference>
<dbReference type="GO" id="GO:0001227">
    <property type="term" value="F:DNA-binding transcription repressor activity, RNA polymerase II-specific"/>
    <property type="evidence" value="ECO:0007669"/>
    <property type="project" value="TreeGrafter"/>
</dbReference>
<feature type="domain" description="C2H2-type" evidence="14">
    <location>
        <begin position="570"/>
        <end position="594"/>
    </location>
</feature>
<evidence type="ECO:0000256" key="9">
    <source>
        <dbReference type="ARBA" id="ARBA00023125"/>
    </source>
</evidence>
<keyword evidence="10" id="KW-0804">Transcription</keyword>
<dbReference type="KEGG" id="cge:100758333"/>
<feature type="compositionally biased region" description="Polar residues" evidence="13">
    <location>
        <begin position="252"/>
        <end position="273"/>
    </location>
</feature>
<comment type="function">
    <text evidence="1">May be involved in transcriptional regulation.</text>
</comment>
<feature type="domain" description="KRAB" evidence="15">
    <location>
        <begin position="174"/>
        <end position="245"/>
    </location>
</feature>
<dbReference type="Proteomes" id="UP001108280">
    <property type="component" value="Chromosome 9"/>
</dbReference>
<keyword evidence="4" id="KW-0479">Metal-binding</keyword>
<evidence type="ECO:0000256" key="6">
    <source>
        <dbReference type="ARBA" id="ARBA00022771"/>
    </source>
</evidence>
<dbReference type="AlphaFoldDB" id="A0A9J7GMQ7"/>
<dbReference type="PROSITE" id="PS00028">
    <property type="entry name" value="ZINC_FINGER_C2H2_1"/>
    <property type="match status" value="9"/>
</dbReference>
<comment type="similarity">
    <text evidence="3">Belongs to the krueppel C2H2-type zinc-finger protein family.</text>
</comment>
<evidence type="ECO:0000256" key="1">
    <source>
        <dbReference type="ARBA" id="ARBA00003767"/>
    </source>
</evidence>
<dbReference type="FunFam" id="3.30.160.60:FF:002274">
    <property type="entry name" value="Zinc finger protein 432"/>
    <property type="match status" value="1"/>
</dbReference>
<accession>A0A9J7GMQ7</accession>
<keyword evidence="6 12" id="KW-0863">Zinc-finger</keyword>
<sequence length="594" mass="66369">MSQGPAILWSPMVIVEAAGGALPQVSHYSMKSPNQEEGCVSFEDVAVYFSWEEWKLLDDSQRLLYQTVMTDIFELVSSLRLELSGISDITQVESCGDLSAPALRFTTPCLWTGCWIKVESDTAPFEQSLSVEGDLHSAMPQQPGLSHAEPALLSADSAVILQTSSGLLGHQGSVTFKDVAVYFSEEEWALLDDSQRLLHRQIMMETFLIMASLGLVPSETRAITQQESSGDSVTPALRFLTPGCESREESETSPVGQSTSAEGVNAATLGQQKQGRDDQPVQRARVVRIPAVKSSRSDPSETISRGTDNGMDSLDASSPLESQVTPSAGQPHRSSEDAEATHSEDGKYKCSDCGKIFSHKFRFIRHRKIHTGERPFKCGQCGKSFGQNEHLAVHLRIHTGEKRFQCSECGKAFRYKRSLVHHLNAHSGKTPYACSQCGKSYRNKSSLVCHYRVHTGEAPFVCTQCGEAYRNRVSLASHYRFHTGEKPHKCHQCGKSFREKSSLLYHGRVHNDERPFRCPECGKCFTQNRHLVKHQKIHSTAFACDECGRVFTSDYNLVRHKRVHVTSKQYECRECDKVYCHSSGLYKHQKTHNR</sequence>
<evidence type="ECO:0000256" key="13">
    <source>
        <dbReference type="SAM" id="MobiDB-lite"/>
    </source>
</evidence>
<keyword evidence="16" id="KW-1185">Reference proteome</keyword>
<name>A0A9J7GMQ7_CRIGR</name>
<dbReference type="SMART" id="SM00349">
    <property type="entry name" value="KRAB"/>
    <property type="match status" value="2"/>
</dbReference>
<evidence type="ECO:0000256" key="10">
    <source>
        <dbReference type="ARBA" id="ARBA00023163"/>
    </source>
</evidence>
<feature type="domain" description="C2H2-type" evidence="14">
    <location>
        <begin position="376"/>
        <end position="403"/>
    </location>
</feature>
<dbReference type="Pfam" id="PF00096">
    <property type="entry name" value="zf-C2H2"/>
    <property type="match status" value="9"/>
</dbReference>
<dbReference type="GO" id="GO:0000978">
    <property type="term" value="F:RNA polymerase II cis-regulatory region sequence-specific DNA binding"/>
    <property type="evidence" value="ECO:0007669"/>
    <property type="project" value="TreeGrafter"/>
</dbReference>
<dbReference type="Pfam" id="PF01352">
    <property type="entry name" value="KRAB"/>
    <property type="match status" value="2"/>
</dbReference>
<evidence type="ECO:0000313" key="16">
    <source>
        <dbReference type="Proteomes" id="UP001108280"/>
    </source>
</evidence>
<dbReference type="SMART" id="SM00355">
    <property type="entry name" value="ZnF_C2H2"/>
    <property type="match status" value="9"/>
</dbReference>
<keyword evidence="8" id="KW-0805">Transcription regulation</keyword>
<dbReference type="PANTHER" id="PTHR24399">
    <property type="entry name" value="ZINC FINGER AND BTB DOMAIN-CONTAINING"/>
    <property type="match status" value="1"/>
</dbReference>
<feature type="domain" description="C2H2-type" evidence="14">
    <location>
        <begin position="516"/>
        <end position="539"/>
    </location>
</feature>
<dbReference type="GeneID" id="100758333"/>
<feature type="compositionally biased region" description="Polar residues" evidence="13">
    <location>
        <begin position="315"/>
        <end position="328"/>
    </location>
</feature>
<dbReference type="PROSITE" id="PS50157">
    <property type="entry name" value="ZINC_FINGER_C2H2_2"/>
    <property type="match status" value="9"/>
</dbReference>
<reference evidence="16" key="1">
    <citation type="journal article" date="2018" name="Biotechnol. Bioeng.">
        <title>A reference genome of the Chinese hamster based on a hybrid assembly strategy.</title>
        <authorList>
            <person name="Rupp O."/>
            <person name="MacDonald M.L."/>
            <person name="Li S."/>
            <person name="Dhiman H."/>
            <person name="Polson S."/>
            <person name="Griep S."/>
            <person name="Heffner K."/>
            <person name="Hernandez I."/>
            <person name="Brinkrolf K."/>
            <person name="Jadhav V."/>
            <person name="Samoudi M."/>
            <person name="Hao H."/>
            <person name="Kingham B."/>
            <person name="Goesmann A."/>
            <person name="Betenbaugh M.J."/>
            <person name="Lewis N.E."/>
            <person name="Borth N."/>
            <person name="Lee K.H."/>
        </authorList>
    </citation>
    <scope>NUCLEOTIDE SEQUENCE [LARGE SCALE GENOMIC DNA]</scope>
    <source>
        <strain evidence="16">17A/GY</strain>
    </source>
</reference>
<evidence type="ECO:0000259" key="14">
    <source>
        <dbReference type="PROSITE" id="PS50157"/>
    </source>
</evidence>
<dbReference type="RefSeq" id="XP_027286642.1">
    <property type="nucleotide sequence ID" value="XM_027430841.2"/>
</dbReference>
<evidence type="ECO:0000256" key="11">
    <source>
        <dbReference type="ARBA" id="ARBA00023242"/>
    </source>
</evidence>
<dbReference type="SUPFAM" id="SSF57667">
    <property type="entry name" value="beta-beta-alpha zinc fingers"/>
    <property type="match status" value="5"/>
</dbReference>
<evidence type="ECO:0000313" key="17">
    <source>
        <dbReference type="RefSeq" id="XP_027286642.1"/>
    </source>
</evidence>
<evidence type="ECO:0000256" key="8">
    <source>
        <dbReference type="ARBA" id="ARBA00023015"/>
    </source>
</evidence>
<feature type="domain" description="C2H2-type" evidence="14">
    <location>
        <begin position="460"/>
        <end position="487"/>
    </location>
</feature>
<keyword evidence="9" id="KW-0238">DNA-binding</keyword>
<dbReference type="FunFam" id="3.30.160.60:FF:000624">
    <property type="entry name" value="zinc finger protein 697"/>
    <property type="match status" value="1"/>
</dbReference>
<dbReference type="InterPro" id="IPR036051">
    <property type="entry name" value="KRAB_dom_sf"/>
</dbReference>
<feature type="compositionally biased region" description="Basic and acidic residues" evidence="13">
    <location>
        <begin position="333"/>
        <end position="347"/>
    </location>
</feature>
<dbReference type="SUPFAM" id="SSF109640">
    <property type="entry name" value="KRAB domain (Kruppel-associated box)"/>
    <property type="match status" value="2"/>
</dbReference>
<dbReference type="OrthoDB" id="40579at2759"/>
<dbReference type="GO" id="GO:0008270">
    <property type="term" value="F:zinc ion binding"/>
    <property type="evidence" value="ECO:0007669"/>
    <property type="project" value="UniProtKB-KW"/>
</dbReference>
<keyword evidence="7" id="KW-0862">Zinc</keyword>
<evidence type="ECO:0000256" key="5">
    <source>
        <dbReference type="ARBA" id="ARBA00022737"/>
    </source>
</evidence>
<dbReference type="CDD" id="cd07765">
    <property type="entry name" value="KRAB_A-box"/>
    <property type="match status" value="2"/>
</dbReference>
<feature type="domain" description="C2H2-type" evidence="14">
    <location>
        <begin position="432"/>
        <end position="459"/>
    </location>
</feature>
<organism evidence="16 17">
    <name type="scientific">Cricetulus griseus</name>
    <name type="common">Chinese hamster</name>
    <name type="synonym">Cricetulus barabensis griseus</name>
    <dbReference type="NCBI Taxonomy" id="10029"/>
    <lineage>
        <taxon>Eukaryota</taxon>
        <taxon>Metazoa</taxon>
        <taxon>Chordata</taxon>
        <taxon>Craniata</taxon>
        <taxon>Vertebrata</taxon>
        <taxon>Euteleostomi</taxon>
        <taxon>Mammalia</taxon>
        <taxon>Eutheria</taxon>
        <taxon>Euarchontoglires</taxon>
        <taxon>Glires</taxon>
        <taxon>Rodentia</taxon>
        <taxon>Myomorpha</taxon>
        <taxon>Muroidea</taxon>
        <taxon>Cricetidae</taxon>
        <taxon>Cricetinae</taxon>
        <taxon>Cricetulus</taxon>
    </lineage>
</organism>
<evidence type="ECO:0000259" key="15">
    <source>
        <dbReference type="PROSITE" id="PS50805"/>
    </source>
</evidence>
<feature type="domain" description="KRAB" evidence="15">
    <location>
        <begin position="40"/>
        <end position="111"/>
    </location>
</feature>
<evidence type="ECO:0000256" key="4">
    <source>
        <dbReference type="ARBA" id="ARBA00022723"/>
    </source>
</evidence>
<dbReference type="Gene3D" id="6.10.140.140">
    <property type="match status" value="2"/>
</dbReference>
<dbReference type="InterPro" id="IPR013087">
    <property type="entry name" value="Znf_C2H2_type"/>
</dbReference>
<feature type="domain" description="C2H2-type" evidence="14">
    <location>
        <begin position="488"/>
        <end position="515"/>
    </location>
</feature>
<evidence type="ECO:0000256" key="2">
    <source>
        <dbReference type="ARBA" id="ARBA00004123"/>
    </source>
</evidence>
<dbReference type="FunFam" id="3.30.160.60:FF:000688">
    <property type="entry name" value="zinc finger protein 197 isoform X1"/>
    <property type="match status" value="1"/>
</dbReference>
<feature type="domain" description="C2H2-type" evidence="14">
    <location>
        <begin position="348"/>
        <end position="375"/>
    </location>
</feature>
<dbReference type="FunFam" id="3.30.160.60:FF:002169">
    <property type="entry name" value="Zgc:174573"/>
    <property type="match status" value="1"/>
</dbReference>
<dbReference type="FunFam" id="3.30.160.60:FF:000383">
    <property type="entry name" value="Uncharacterized protein"/>
    <property type="match status" value="1"/>
</dbReference>
<dbReference type="FunFam" id="3.30.160.60:FF:001370">
    <property type="entry name" value="Zinc finger protein"/>
    <property type="match status" value="1"/>
</dbReference>
<feature type="region of interest" description="Disordered" evidence="13">
    <location>
        <begin position="242"/>
        <end position="347"/>
    </location>
</feature>
<protein>
    <submittedName>
        <fullName evidence="17">Zinc finger protein 773 isoform X3</fullName>
    </submittedName>
</protein>